<comment type="subcellular location">
    <subcellularLocation>
        <location evidence="1">Secreted</location>
    </subcellularLocation>
</comment>
<evidence type="ECO:0000313" key="9">
    <source>
        <dbReference type="EMBL" id="GGP69831.1"/>
    </source>
</evidence>
<dbReference type="Pfam" id="PF03534">
    <property type="entry name" value="SpvB"/>
    <property type="match status" value="1"/>
</dbReference>
<feature type="signal peptide" evidence="6">
    <location>
        <begin position="1"/>
        <end position="23"/>
    </location>
</feature>
<keyword evidence="4" id="KW-0677">Repeat</keyword>
<dbReference type="PANTHER" id="PTHR32305">
    <property type="match status" value="1"/>
</dbReference>
<feature type="chain" id="PRO_5047165851" description="Insecticide toxin TcdB middle/N-terminal domain-containing protein" evidence="6">
    <location>
        <begin position="24"/>
        <end position="2191"/>
    </location>
</feature>
<keyword evidence="3 6" id="KW-0732">Signal</keyword>
<dbReference type="InterPro" id="IPR003284">
    <property type="entry name" value="Sal_SpvB"/>
</dbReference>
<dbReference type="Proteomes" id="UP000654367">
    <property type="component" value="Unassembled WGS sequence"/>
</dbReference>
<dbReference type="PANTHER" id="PTHR32305:SF15">
    <property type="entry name" value="PROTEIN RHSA-RELATED"/>
    <property type="match status" value="1"/>
</dbReference>
<accession>A0ABQ2QCU8</accession>
<dbReference type="InterPro" id="IPR022045">
    <property type="entry name" value="TcdB_toxin_mid/N"/>
</dbReference>
<evidence type="ECO:0000259" key="8">
    <source>
        <dbReference type="Pfam" id="PF25023"/>
    </source>
</evidence>
<evidence type="ECO:0000256" key="4">
    <source>
        <dbReference type="ARBA" id="ARBA00022737"/>
    </source>
</evidence>
<evidence type="ECO:0000256" key="3">
    <source>
        <dbReference type="ARBA" id="ARBA00022729"/>
    </source>
</evidence>
<comment type="caution">
    <text evidence="9">The sequence shown here is derived from an EMBL/GenBank/DDBJ whole genome shotgun (WGS) entry which is preliminary data.</text>
</comment>
<dbReference type="InterPro" id="IPR056823">
    <property type="entry name" value="TEN-like_YD-shell"/>
</dbReference>
<evidence type="ECO:0000256" key="1">
    <source>
        <dbReference type="ARBA" id="ARBA00004613"/>
    </source>
</evidence>
<protein>
    <recommendedName>
        <fullName evidence="11">Insecticide toxin TcdB middle/N-terminal domain-containing protein</fullName>
    </recommendedName>
</protein>
<feature type="domain" description="Insecticide toxin TcdB middle/N-terminal" evidence="7">
    <location>
        <begin position="736"/>
        <end position="878"/>
    </location>
</feature>
<evidence type="ECO:0000256" key="6">
    <source>
        <dbReference type="SAM" id="SignalP"/>
    </source>
</evidence>
<evidence type="ECO:0000259" key="7">
    <source>
        <dbReference type="Pfam" id="PF12256"/>
    </source>
</evidence>
<gene>
    <name evidence="9" type="ORF">GCM10009409_38180</name>
</gene>
<dbReference type="InterPro" id="IPR028994">
    <property type="entry name" value="Integrin_alpha_N"/>
</dbReference>
<dbReference type="InterPro" id="IPR022385">
    <property type="entry name" value="Rhs_assc_core"/>
</dbReference>
<evidence type="ECO:0000313" key="10">
    <source>
        <dbReference type="Proteomes" id="UP000654367"/>
    </source>
</evidence>
<dbReference type="InterPro" id="IPR013517">
    <property type="entry name" value="FG-GAP"/>
</dbReference>
<evidence type="ECO:0000256" key="2">
    <source>
        <dbReference type="ARBA" id="ARBA00022525"/>
    </source>
</evidence>
<dbReference type="RefSeq" id="WP_188923216.1">
    <property type="nucleotide sequence ID" value="NZ_BMQV01000069.1"/>
</dbReference>
<dbReference type="Gene3D" id="2.180.10.10">
    <property type="entry name" value="RHS repeat-associated core"/>
    <property type="match status" value="2"/>
</dbReference>
<organism evidence="9 10">
    <name type="scientific">Shewanella saliphila</name>
    <dbReference type="NCBI Taxonomy" id="2282698"/>
    <lineage>
        <taxon>Bacteria</taxon>
        <taxon>Pseudomonadati</taxon>
        <taxon>Pseudomonadota</taxon>
        <taxon>Gammaproteobacteria</taxon>
        <taxon>Alteromonadales</taxon>
        <taxon>Shewanellaceae</taxon>
        <taxon>Shewanella</taxon>
    </lineage>
</organism>
<sequence length="2191" mass="237800">MSRHKLLLPIMLIILGVSASSKAEVVGLSSGEFRVDESGAATYSVPINIPEGRAGVTPQVSLNYSSNNLQDGPVGIGWSVGGISAVSRCPQTPINDNAITGVNFTSSDRFCLDGQRLILLAGTYGAPYSTYIKEIDDFSIVTAMGGSQANGPSYFEVKTKAGETYYYGNPGLTGLVSTNQADAFVEPSNKTGMAKTWAVKVIKDIKDNYILFNYNNSKTNGTFYIDSIQYSAKLGDSTAFNKVKFVYEDYGKGFLGYQAGAIAKHNKILKRIDSSVDGSNYRSYFLNYENSNFIEERTLLTSVQECPDNDTDFGNCLPKTTFGWQRPNLSSSSMQYLCKSEPAGPDFCHDVPTSTDFKPFENPTSVASGSANVSTSQVFDVNGDGYQDIVYVSGSSWAVKLGPYFTSTKTMTSIGTSKKEYALNIDYNGDGVRDLLVANSATANWHALSFQASESVEACAKWEQCVTKIITSEYTLTNLNVVATGLENGAQVMDVNGDGNEDIVFRTGNTIKAHVNNGNGTFTANKTLYTFTDTVASAELNMGVQSQTADMKSASAVDVNGDGRSDLVMKVTSTTSGCYVRGVLNASIRTRDECQRDWAGTWTSSTSTKHMLFVASGTMANPVLTLQQTLGNYEDTFRIADLNGDGLSDLLFVSGDKWWYRLSNGIEFLASRDAGLATSSTKKYLDQFVDLNNDGRADVLHATSTSNWAIFFSRPTNSGEWISFENRGFMDFDANATVRFGDTDGDGKLNLLTSTGSSWKKYYNRKGIKEFAINTITNGFGVATTVTYKPMTDSSVYVTNFSDADTTTDTFSPHSGMQLVSKVETQSNIGVDGKVSVNYQYGGFLIHKKGRGSLGFQMLKTIDNQTNVVTETKYSQEHGELTFAHAGMPIETIQMLDTQMLSRASNTLDVIQTANGGISPYIASSEEESYILDSNLSSTLSSVTLTTNQYDDWGNLLESNIEISDEYSNDVLTTNNVNTYGSGDWERYGRLASSVVTKTRTGDPKTHVRETTFDYYSNLMLKSSTLSPNQAATKLTTTYGYDAWGNKTSEAVTGYSTATGTNITRSTSSNYGAKGRYLSYTDDAMGFRTSFKYNNVDADSVTGVITSIKTTDANNVAKIEYFDDLGRLKTIDHPDAKTTTVTQAFCSSCSSNAYYYVRTTVTGNPTQEVYFDKWGREVIAQTTSFSGGWNKVIKEYDEQGREKMVYEPNSTGFTLFEYDELNRPYTVTKPNGTTVTNELFGFESRTTNEVGITTSVYQNGFGETAYTEDAIGNTVSFTYDAQGNVVTTDTTGEGSNYIVTVTYDDWGRKLSTNDPSKGLWKYTYNAFGELMTQETARGHTFTFSYDLLGRKIKSYEPSEGTLCWNYGTATDKGRLLSVEKFDAAVATCATGNPTYKNSFTYYPDGLVKTTTTLIEGNTFTQSQTYDSYSRPSITTYPTGTAAFSVKNHYSTTTGYLTEVRNNVTGALLKRVDSMTARNQVDEVTYGNNVTTTAMFEDDTGWLSSIDVKKGSAQLAYTDVVHDDIGNVTSRWTKFGSIPGGITDFTETYGYDYLTNRLEDRTISIATGSAILPANFKTYQDYNYDDWGNIKFKTGVGNYTYYATKPHQLNEVKSASGAQLYKFFYDANGNSKTDGTRTFNYGSYDKPTLITKAGSSSTMKYGPERELIYKSDTYVENGKNVTYQTTYLGNYEKVYRTGGAGTLTEHKFYVGDIVYTQRSNGSSDTFYLHKDHQGSVIATTNASGAVVSQAIYDPWGKRTAVFLHSSFASFTTSEPTDRGYTGHKHIKDLDIIHMGGRIYDPTLGRFLQADPLIQAPTDSQSYNRYAYVRNNPLTLTDPSGYSWWSKTWKKIRPYVGIIVAAIGTYICGGNVQCGQAGYALVGAASGAAGAAANGGNVFTGALRGAFTAMAFYQVGEAFSQANCQSCFSGGELTTAATVGKIAAHAMVGGITSILQGGKFGHGFLAAGVTQGFEKSINGISSARFSIGRIVAAATVGGTISKLTGGKFANGALTGAFSRMFNDEAHHQSVRSRVVDAGKKALLSMKDMSSDLYDYASEKLESAGDFIASKLRKGLNVKFDASLTGGALGVGVESTVSLAFSKYYELGTFFTLSGGGFAGLGGGMSYSIGTWQGDLSTLEGFSGTVGGMGMFAGKGDFTFTGDGAGADIGTGLNVGYAAYGFVNHTWLIGRGFF</sequence>
<dbReference type="SUPFAM" id="SSF69318">
    <property type="entry name" value="Integrin alpha N-terminal domain"/>
    <property type="match status" value="1"/>
</dbReference>
<dbReference type="EMBL" id="BMQV01000069">
    <property type="protein sequence ID" value="GGP69831.1"/>
    <property type="molecule type" value="Genomic_DNA"/>
</dbReference>
<dbReference type="NCBIfam" id="TIGR03696">
    <property type="entry name" value="Rhs_assc_core"/>
    <property type="match status" value="1"/>
</dbReference>
<name>A0ABQ2QCU8_9GAMM</name>
<dbReference type="InterPro" id="IPR050708">
    <property type="entry name" value="T6SS_VgrG/RHS"/>
</dbReference>
<keyword evidence="5" id="KW-0843">Virulence</keyword>
<evidence type="ECO:0008006" key="11">
    <source>
        <dbReference type="Google" id="ProtNLM"/>
    </source>
</evidence>
<reference evidence="10" key="1">
    <citation type="journal article" date="2019" name="Int. J. Syst. Evol. Microbiol.">
        <title>The Global Catalogue of Microorganisms (GCM) 10K type strain sequencing project: providing services to taxonomists for standard genome sequencing and annotation.</title>
        <authorList>
            <consortium name="The Broad Institute Genomics Platform"/>
            <consortium name="The Broad Institute Genome Sequencing Center for Infectious Disease"/>
            <person name="Wu L."/>
            <person name="Ma J."/>
        </authorList>
    </citation>
    <scope>NUCLEOTIDE SEQUENCE [LARGE SCALE GENOMIC DNA]</scope>
    <source>
        <strain evidence="10">JCM 32304</strain>
    </source>
</reference>
<dbReference type="Pfam" id="PF12256">
    <property type="entry name" value="TcdB_toxin_midN"/>
    <property type="match status" value="1"/>
</dbReference>
<keyword evidence="10" id="KW-1185">Reference proteome</keyword>
<keyword evidence="2" id="KW-0964">Secreted</keyword>
<feature type="domain" description="Teneurin-like YD-shell" evidence="8">
    <location>
        <begin position="1273"/>
        <end position="1831"/>
    </location>
</feature>
<proteinExistence type="predicted"/>
<evidence type="ECO:0000256" key="5">
    <source>
        <dbReference type="ARBA" id="ARBA00023026"/>
    </source>
</evidence>
<dbReference type="Pfam" id="PF13517">
    <property type="entry name" value="FG-GAP_3"/>
    <property type="match status" value="2"/>
</dbReference>
<dbReference type="Pfam" id="PF25023">
    <property type="entry name" value="TEN_YD-shell"/>
    <property type="match status" value="1"/>
</dbReference>